<evidence type="ECO:0000256" key="1">
    <source>
        <dbReference type="SAM" id="MobiDB-lite"/>
    </source>
</evidence>
<feature type="compositionally biased region" description="Basic and acidic residues" evidence="1">
    <location>
        <begin position="443"/>
        <end position="455"/>
    </location>
</feature>
<feature type="region of interest" description="Disordered" evidence="1">
    <location>
        <begin position="1109"/>
        <end position="1130"/>
    </location>
</feature>
<feature type="compositionally biased region" description="Polar residues" evidence="1">
    <location>
        <begin position="274"/>
        <end position="285"/>
    </location>
</feature>
<proteinExistence type="predicted"/>
<dbReference type="Pfam" id="PF00595">
    <property type="entry name" value="PDZ"/>
    <property type="match status" value="3"/>
</dbReference>
<accession>A0A0A9X3H8</accession>
<feature type="compositionally biased region" description="Low complexity" evidence="1">
    <location>
        <begin position="467"/>
        <end position="477"/>
    </location>
</feature>
<reference evidence="3" key="1">
    <citation type="journal article" date="2014" name="PLoS ONE">
        <title>Transcriptome-Based Identification of ABC Transporters in the Western Tarnished Plant Bug Lygus hesperus.</title>
        <authorList>
            <person name="Hull J.J."/>
            <person name="Chaney K."/>
            <person name="Geib S.M."/>
            <person name="Fabrick J.A."/>
            <person name="Brent C.S."/>
            <person name="Walsh D."/>
            <person name="Lavine L.C."/>
        </authorList>
    </citation>
    <scope>NUCLEOTIDE SEQUENCE</scope>
</reference>
<dbReference type="CDD" id="cd06762">
    <property type="entry name" value="PDZ6_PDZD2-PDZ3_hPro-IL-16-like"/>
    <property type="match status" value="1"/>
</dbReference>
<feature type="compositionally biased region" description="Polar residues" evidence="1">
    <location>
        <begin position="916"/>
        <end position="928"/>
    </location>
</feature>
<feature type="region of interest" description="Disordered" evidence="1">
    <location>
        <begin position="971"/>
        <end position="1073"/>
    </location>
</feature>
<dbReference type="PANTHER" id="PTHR11324">
    <property type="entry name" value="IL16-RELATED"/>
    <property type="match status" value="1"/>
</dbReference>
<feature type="compositionally biased region" description="Basic and acidic residues" evidence="1">
    <location>
        <begin position="198"/>
        <end position="213"/>
    </location>
</feature>
<dbReference type="EMBL" id="GBHO01029395">
    <property type="protein sequence ID" value="JAG14209.1"/>
    <property type="molecule type" value="Transcribed_RNA"/>
</dbReference>
<dbReference type="SMART" id="SM00228">
    <property type="entry name" value="PDZ"/>
    <property type="match status" value="3"/>
</dbReference>
<dbReference type="PANTHER" id="PTHR11324:SF16">
    <property type="entry name" value="PDZ DOMAIN-CONTAINING PROTEIN 2"/>
    <property type="match status" value="1"/>
</dbReference>
<evidence type="ECO:0000313" key="5">
    <source>
        <dbReference type="EMBL" id="JAG14209.1"/>
    </source>
</evidence>
<name>A0A0A9X3H8_LYGHE</name>
<feature type="compositionally biased region" description="Low complexity" evidence="1">
    <location>
        <begin position="993"/>
        <end position="1004"/>
    </location>
</feature>
<feature type="domain" description="PDZ" evidence="2">
    <location>
        <begin position="1398"/>
        <end position="1483"/>
    </location>
</feature>
<dbReference type="InterPro" id="IPR036034">
    <property type="entry name" value="PDZ_sf"/>
</dbReference>
<feature type="region of interest" description="Disordered" evidence="1">
    <location>
        <begin position="908"/>
        <end position="940"/>
    </location>
</feature>
<sequence length="1608" mass="175879">MNTVDSMLEIQHKRQQSHDSGTYQDWPHEELKETNYNSNVTGEFVTVVAIDTAENTPSPEVEKPFVTVLSIDPLSQPETEEVLVYRLPGERLGFGLKFEGGIKTVEKVGRLYIQSCAADSPASRTSASWGPLVPGDEIVGVDGVLVSDMTRIDCVRALKESNVVIKLQVRQGKDPKSKIQQQQESQAPPIPPRKFPRKKETIDPPQGFDDKKGSPPVVPRSRANVPQAEVYTDILSQELLQPVESESDDTGSSISTVVSRISSTPTTSNSSFSDARSITSMDANITSPPTPTSKHTPFDLDKVLEPFLQLEREFSSSTIDQSSIFSKLVEASTLIDSKEESTLKPPENFQDSDAELKDAPELPPKPSPRKSESLEKPKSEKRRPPPPPPRNDRSLHPNPVETPSASHLPRLIDFVPKDRTDLVVPSPLLATETSTKPVIVGTELKEKGADEEVATKPEPVGTEVETTFDTGPDTGPTKSIESSTMACNVHSPCSNRMLSPGITEQFPTLPSYSRLPPDGHEFPMHYDENVKKVKAASKSLPVPNSKPLIKQNLEVTRKTSLPCTDSYKHALWRNDEKSEKSVRDKIAMFSTAATQPASTAVSAFQLKKLNKFKSSDDVSSAHSIPLSKNLKEVEPKSPIPDGSPPIKKGLLPYHSLLDVTSDYGGELSKKDSSRTQSTTDLSNIEKYDIDTSKIECSTLPRKHEQKSNGSGKMGHVPSLTRAVSFSGTTKLHSRSQSLTDVGARAHLYNCRSTEEARRSSLNHLIEQRKKSMSKLRGLVIPEKVMEVPPPKFVVDLPEIQSKDCLLPNVTDRAPCKMTQPISKQYEEPVHNEKPVALPQNKAIPVMPVPPWRAEANIYDLPKYSPAFKRKSLALYYGAPSSVSSVSSSLSSSREELRSCFSDVTKPSSVMPAARNVTPSRNPLSSPMSHTEPKSLESITSPSMSDLSFEYASSSSSPSLRNNYEVVNKSVKYDNSSSGKPHFEIRGEEESDNDSAVSSSRSSVSHGYTPPHSPMPGYHRNDGTGHSNSTNNGGMMLKRTLSSETTASTSSNGSTLTSGSQASCSSNSSIDSRRVLKPQSVEAINRKNVLASAKYSSGLDLKLTVPTAYNKNDGNDTSNQNEEPINNVASSKSVSPVTVIENEVIDPDEFFIQTEVECFSKEKPIIEEKIERIDSRIDESVQDSVDHPLISPPKEFYIESDKNESISSSNTEDSSIANNSITPDEPDSVSAKDSVDSLDSNKSLHSSVEWEDKDPVQTPFKQPLENGIGKYTENRSSRAMKLSPTQKSVSVNSIKKVFEKVDCFAVSNGRLKNNGLSVNTNIQHPRVSSIDSTTSDDSYIPMPNTPYGSVSNLQKEQQFGSITSLASSTSLISQQELAQLIEEANHNLEDGGNSHEVIVVILHRDTPGGSIGITLAGGADYEAKEITVHKVLVGSPAERDGRIQKGDRILSINGKSMKGLTHYESLAILKAPRPEVVLVVSRHKADTPEEMVSTRRLSRYIEPKYTPSFDKGVEMKWGPIVTVELIKDGAGLGFSLEGGKDSPFGDQPLTVKKIFTGGCAEKCGQLYAGDELLSVNNIDLSELSRIEAWALMKRLPDGKVHLNIRHPLT</sequence>
<gene>
    <name evidence="3" type="primary">IL16_1</name>
    <name evidence="5" type="synonym">IL16_2</name>
    <name evidence="4" type="synonym">IL16_3</name>
    <name evidence="3" type="ORF">CM83_63533</name>
    <name evidence="4" type="ORF">CM83_63534</name>
    <name evidence="5" type="ORF">CM83_63535</name>
</gene>
<protein>
    <submittedName>
        <fullName evidence="3">Pro-interleukin-16</fullName>
    </submittedName>
</protein>
<dbReference type="EMBL" id="GBHO01029398">
    <property type="protein sequence ID" value="JAG14206.1"/>
    <property type="molecule type" value="Transcribed_RNA"/>
</dbReference>
<feature type="region of interest" description="Disordered" evidence="1">
    <location>
        <begin position="440"/>
        <end position="483"/>
    </location>
</feature>
<reference evidence="3" key="2">
    <citation type="submission" date="2014-07" db="EMBL/GenBank/DDBJ databases">
        <authorList>
            <person name="Hull J."/>
        </authorList>
    </citation>
    <scope>NUCLEOTIDE SEQUENCE</scope>
</reference>
<dbReference type="CDD" id="cd06763">
    <property type="entry name" value="PDZ7_PDZD2-PDZ4_hPro-IL-16-like"/>
    <property type="match status" value="1"/>
</dbReference>
<dbReference type="CDD" id="cd00136">
    <property type="entry name" value="PDZ_canonical"/>
    <property type="match status" value="1"/>
</dbReference>
<dbReference type="InterPro" id="IPR001478">
    <property type="entry name" value="PDZ"/>
</dbReference>
<dbReference type="Gene3D" id="2.30.42.10">
    <property type="match status" value="3"/>
</dbReference>
<dbReference type="PROSITE" id="PS50106">
    <property type="entry name" value="PDZ"/>
    <property type="match status" value="3"/>
</dbReference>
<feature type="region of interest" description="Disordered" evidence="1">
    <location>
        <begin position="335"/>
        <end position="412"/>
    </location>
</feature>
<feature type="compositionally biased region" description="Low complexity" evidence="1">
    <location>
        <begin position="1204"/>
        <end position="1215"/>
    </location>
</feature>
<feature type="region of interest" description="Disordered" evidence="1">
    <location>
        <begin position="1176"/>
        <end position="1283"/>
    </location>
</feature>
<dbReference type="EMBL" id="GBHO01029397">
    <property type="protein sequence ID" value="JAG14207.1"/>
    <property type="molecule type" value="Transcribed_RNA"/>
</dbReference>
<feature type="region of interest" description="Disordered" evidence="1">
    <location>
        <begin position="170"/>
        <end position="225"/>
    </location>
</feature>
<dbReference type="SUPFAM" id="SSF50156">
    <property type="entry name" value="PDZ domain-like"/>
    <property type="match status" value="3"/>
</dbReference>
<feature type="compositionally biased region" description="Polar residues" evidence="1">
    <location>
        <begin position="1236"/>
        <end position="1245"/>
    </location>
</feature>
<feature type="region of interest" description="Disordered" evidence="1">
    <location>
        <begin position="243"/>
        <end position="298"/>
    </location>
</feature>
<feature type="domain" description="PDZ" evidence="2">
    <location>
        <begin position="81"/>
        <end position="173"/>
    </location>
</feature>
<organism evidence="3">
    <name type="scientific">Lygus hesperus</name>
    <name type="common">Western plant bug</name>
    <dbReference type="NCBI Taxonomy" id="30085"/>
    <lineage>
        <taxon>Eukaryota</taxon>
        <taxon>Metazoa</taxon>
        <taxon>Ecdysozoa</taxon>
        <taxon>Arthropoda</taxon>
        <taxon>Hexapoda</taxon>
        <taxon>Insecta</taxon>
        <taxon>Pterygota</taxon>
        <taxon>Neoptera</taxon>
        <taxon>Paraneoptera</taxon>
        <taxon>Hemiptera</taxon>
        <taxon>Heteroptera</taxon>
        <taxon>Panheteroptera</taxon>
        <taxon>Cimicomorpha</taxon>
        <taxon>Miridae</taxon>
        <taxon>Mirini</taxon>
        <taxon>Lygus</taxon>
    </lineage>
</organism>
<feature type="compositionally biased region" description="Basic and acidic residues" evidence="1">
    <location>
        <begin position="369"/>
        <end position="378"/>
    </location>
</feature>
<feature type="compositionally biased region" description="Low complexity" evidence="1">
    <location>
        <begin position="250"/>
        <end position="273"/>
    </location>
</feature>
<evidence type="ECO:0000259" key="2">
    <source>
        <dbReference type="PROSITE" id="PS50106"/>
    </source>
</evidence>
<feature type="domain" description="PDZ" evidence="2">
    <location>
        <begin position="1521"/>
        <end position="1593"/>
    </location>
</feature>
<evidence type="ECO:0000313" key="4">
    <source>
        <dbReference type="EMBL" id="JAG14207.1"/>
    </source>
</evidence>
<evidence type="ECO:0000313" key="3">
    <source>
        <dbReference type="EMBL" id="JAG14206.1"/>
    </source>
</evidence>
<feature type="compositionally biased region" description="Low complexity" evidence="1">
    <location>
        <begin position="1023"/>
        <end position="1069"/>
    </location>
</feature>